<feature type="compositionally biased region" description="Basic and acidic residues" evidence="1">
    <location>
        <begin position="145"/>
        <end position="155"/>
    </location>
</feature>
<proteinExistence type="predicted"/>
<dbReference type="RefSeq" id="WP_171268180.1">
    <property type="nucleotide sequence ID" value="NZ_CP039543.1"/>
</dbReference>
<reference evidence="2 3" key="1">
    <citation type="submission" date="2019-04" db="EMBL/GenBank/DDBJ databases">
        <title>Isolation and culture of sulfate reducing bacteria from the cold seep of the South China Sea.</title>
        <authorList>
            <person name="Sun C."/>
            <person name="Liu R."/>
        </authorList>
    </citation>
    <scope>NUCLEOTIDE SEQUENCE [LARGE SCALE GENOMIC DNA]</scope>
    <source>
        <strain evidence="2 3">CS1</strain>
    </source>
</reference>
<keyword evidence="3" id="KW-1185">Reference proteome</keyword>
<evidence type="ECO:0000313" key="2">
    <source>
        <dbReference type="EMBL" id="QJT10822.1"/>
    </source>
</evidence>
<gene>
    <name evidence="2" type="ORF">E8L03_18715</name>
</gene>
<protein>
    <submittedName>
        <fullName evidence="2">Uncharacterized protein</fullName>
    </submittedName>
</protein>
<dbReference type="EMBL" id="CP039543">
    <property type="protein sequence ID" value="QJT10822.1"/>
    <property type="molecule type" value="Genomic_DNA"/>
</dbReference>
<organism evidence="2 3">
    <name type="scientific">Oceanidesulfovibrio marinus</name>
    <dbReference type="NCBI Taxonomy" id="370038"/>
    <lineage>
        <taxon>Bacteria</taxon>
        <taxon>Pseudomonadati</taxon>
        <taxon>Thermodesulfobacteriota</taxon>
        <taxon>Desulfovibrionia</taxon>
        <taxon>Desulfovibrionales</taxon>
        <taxon>Desulfovibrionaceae</taxon>
        <taxon>Oceanidesulfovibrio</taxon>
    </lineage>
</organism>
<evidence type="ECO:0000256" key="1">
    <source>
        <dbReference type="SAM" id="MobiDB-lite"/>
    </source>
</evidence>
<name>A0ABX6NJP2_9BACT</name>
<sequence>MKVKRKISSRVIYHTSTLGIIEVQQVGVARLDARAFTVQLDPNGKGPGLDLGVAFHRIQAVKAFQKKSSSSSFYIVEIEYVDNSGALQSITLELRVFLRQSQALKTAKAWKQVFATLQEEAGIAPAEQPESTTESTESTESSEPAESKESVESRE</sequence>
<evidence type="ECO:0000313" key="3">
    <source>
        <dbReference type="Proteomes" id="UP000503251"/>
    </source>
</evidence>
<feature type="compositionally biased region" description="Low complexity" evidence="1">
    <location>
        <begin position="130"/>
        <end position="144"/>
    </location>
</feature>
<accession>A0ABX6NJP2</accession>
<feature type="region of interest" description="Disordered" evidence="1">
    <location>
        <begin position="121"/>
        <end position="155"/>
    </location>
</feature>
<dbReference type="Proteomes" id="UP000503251">
    <property type="component" value="Chromosome"/>
</dbReference>